<accession>A0ACC2WII0</accession>
<dbReference type="EMBL" id="JASBWU010000032">
    <property type="protein sequence ID" value="KAJ9111213.1"/>
    <property type="molecule type" value="Genomic_DNA"/>
</dbReference>
<comment type="caution">
    <text evidence="1">The sequence shown here is derived from an EMBL/GenBank/DDBJ whole genome shotgun (WGS) entry which is preliminary data.</text>
</comment>
<protein>
    <submittedName>
        <fullName evidence="1">Uncharacterized protein</fullName>
    </submittedName>
</protein>
<name>A0ACC2WII0_9TREE</name>
<proteinExistence type="predicted"/>
<reference evidence="1" key="1">
    <citation type="submission" date="2023-04" db="EMBL/GenBank/DDBJ databases">
        <title>Draft Genome sequencing of Naganishia species isolated from polar environments using Oxford Nanopore Technology.</title>
        <authorList>
            <person name="Leo P."/>
            <person name="Venkateswaran K."/>
        </authorList>
    </citation>
    <scope>NUCLEOTIDE SEQUENCE</scope>
    <source>
        <strain evidence="1">MNA-CCFEE 5425</strain>
    </source>
</reference>
<sequence length="160" mass="17846">MNAFFRSAFEDMYEKKDGVGPELGNVRSAPLIFIVLTTSSRLAPEAWAGDEQTRRMTSLGMYWCSRRSLLIAIAIQPESLELVVTRLLSALYLVLIHNRRLTECWSQLGASLRTAQENRTASRRDKVGLGPLRNGIPPPSRITRIGSEPSNVEFADLEPG</sequence>
<gene>
    <name evidence="1" type="ORF">QFC22_006588</name>
</gene>
<evidence type="ECO:0000313" key="2">
    <source>
        <dbReference type="Proteomes" id="UP001243375"/>
    </source>
</evidence>
<evidence type="ECO:0000313" key="1">
    <source>
        <dbReference type="EMBL" id="KAJ9111213.1"/>
    </source>
</evidence>
<keyword evidence="2" id="KW-1185">Reference proteome</keyword>
<dbReference type="Proteomes" id="UP001243375">
    <property type="component" value="Unassembled WGS sequence"/>
</dbReference>
<organism evidence="1 2">
    <name type="scientific">Naganishia vaughanmartiniae</name>
    <dbReference type="NCBI Taxonomy" id="1424756"/>
    <lineage>
        <taxon>Eukaryota</taxon>
        <taxon>Fungi</taxon>
        <taxon>Dikarya</taxon>
        <taxon>Basidiomycota</taxon>
        <taxon>Agaricomycotina</taxon>
        <taxon>Tremellomycetes</taxon>
        <taxon>Filobasidiales</taxon>
        <taxon>Filobasidiaceae</taxon>
        <taxon>Naganishia</taxon>
    </lineage>
</organism>